<keyword evidence="10" id="KW-1185">Reference proteome</keyword>
<protein>
    <submittedName>
        <fullName evidence="9">Unnamed protein product</fullName>
    </submittedName>
</protein>
<evidence type="ECO:0000256" key="5">
    <source>
        <dbReference type="ARBA" id="ARBA00022801"/>
    </source>
</evidence>
<feature type="region of interest" description="Disordered" evidence="7">
    <location>
        <begin position="1"/>
        <end position="26"/>
    </location>
</feature>
<dbReference type="FunFam" id="3.30.70.270:FF:000020">
    <property type="entry name" value="Transposon Tf2-6 polyprotein-like Protein"/>
    <property type="match status" value="1"/>
</dbReference>
<name>A0A9W6XDZ9_9STRA</name>
<dbReference type="CDD" id="cd09274">
    <property type="entry name" value="RNase_HI_RT_Ty3"/>
    <property type="match status" value="1"/>
</dbReference>
<dbReference type="Pfam" id="PF17917">
    <property type="entry name" value="RT_RNaseH"/>
    <property type="match status" value="1"/>
</dbReference>
<proteinExistence type="predicted"/>
<dbReference type="OrthoDB" id="163970at2759"/>
<keyword evidence="5" id="KW-0378">Hydrolase</keyword>
<dbReference type="InterPro" id="IPR043128">
    <property type="entry name" value="Rev_trsase/Diguanyl_cyclase"/>
</dbReference>
<dbReference type="InterPro" id="IPR041373">
    <property type="entry name" value="RT_RNaseH"/>
</dbReference>
<dbReference type="Gene3D" id="3.10.10.10">
    <property type="entry name" value="HIV Type 1 Reverse Transcriptase, subunit A, domain 1"/>
    <property type="match status" value="1"/>
</dbReference>
<keyword evidence="2" id="KW-0548">Nucleotidyltransferase</keyword>
<evidence type="ECO:0000256" key="7">
    <source>
        <dbReference type="SAM" id="MobiDB-lite"/>
    </source>
</evidence>
<accession>A0A9W6XDZ9</accession>
<evidence type="ECO:0000313" key="10">
    <source>
        <dbReference type="Proteomes" id="UP001165083"/>
    </source>
</evidence>
<dbReference type="CDD" id="cd01647">
    <property type="entry name" value="RT_LTR"/>
    <property type="match status" value="1"/>
</dbReference>
<comment type="caution">
    <text evidence="9">The sequence shown here is derived from an EMBL/GenBank/DDBJ whole genome shotgun (WGS) entry which is preliminary data.</text>
</comment>
<dbReference type="GO" id="GO:0003824">
    <property type="term" value="F:catalytic activity"/>
    <property type="evidence" value="ECO:0007669"/>
    <property type="project" value="UniProtKB-KW"/>
</dbReference>
<reference evidence="9" key="1">
    <citation type="submission" date="2023-04" db="EMBL/GenBank/DDBJ databases">
        <title>Phytophthora lilii NBRC 32176.</title>
        <authorList>
            <person name="Ichikawa N."/>
            <person name="Sato H."/>
            <person name="Tonouchi N."/>
        </authorList>
    </citation>
    <scope>NUCLEOTIDE SEQUENCE</scope>
    <source>
        <strain evidence="9">NBRC 32176</strain>
    </source>
</reference>
<dbReference type="InterPro" id="IPR050951">
    <property type="entry name" value="Retrovirus_Pol_polyprotein"/>
</dbReference>
<feature type="domain" description="Reverse transcriptase RNase H-like" evidence="8">
    <location>
        <begin position="374"/>
        <end position="477"/>
    </location>
</feature>
<dbReference type="PANTHER" id="PTHR37984">
    <property type="entry name" value="PROTEIN CBG26694"/>
    <property type="match status" value="1"/>
</dbReference>
<dbReference type="AlphaFoldDB" id="A0A9W6XDZ9"/>
<dbReference type="SUPFAM" id="SSF56672">
    <property type="entry name" value="DNA/RNA polymerases"/>
    <property type="match status" value="1"/>
</dbReference>
<evidence type="ECO:0000256" key="1">
    <source>
        <dbReference type="ARBA" id="ARBA00022679"/>
    </source>
</evidence>
<evidence type="ECO:0000256" key="4">
    <source>
        <dbReference type="ARBA" id="ARBA00022759"/>
    </source>
</evidence>
<organism evidence="9 10">
    <name type="scientific">Phytophthora lilii</name>
    <dbReference type="NCBI Taxonomy" id="2077276"/>
    <lineage>
        <taxon>Eukaryota</taxon>
        <taxon>Sar</taxon>
        <taxon>Stramenopiles</taxon>
        <taxon>Oomycota</taxon>
        <taxon>Peronosporomycetes</taxon>
        <taxon>Peronosporales</taxon>
        <taxon>Peronosporaceae</taxon>
        <taxon>Phytophthora</taxon>
    </lineage>
</organism>
<keyword evidence="4" id="KW-0255">Endonuclease</keyword>
<sequence length="521" mass="59109">MLNDSGATHSIERRDLLAAPAGTQDERIQARDFEGRRIPTLTGLRELFRGGPQLVETYHGKPPPRREPEIEYVDADDFQRNLQSGMYAEVFPLDVVADDGNTKTDVIVENLVKEFADYLREELPEGLPPECDIEHSVQLKPGAVTSSKPPFRHAHVEKAALQVIIDKLLRKKWIKRSSSPWVLNIFAFPKRDPVTGELPSKIFWVRGGDPSKPVRWVIDYRYVNSVTELPRIPIPRIDEIFDRLGGAHVFTLIDLASVCHQMRLAFESRQYTAFRAGSEIFHWCAAPMGLAGMPGTWSRSNANGAQPLNVKDLQRFLGLAGYYRRFVKNYASLVLPLSELLKSTAEWKWGSGQEFAFNAIKQTLISAPVLRLPDMSLPFQVTTHASKTCVGGVLSQQVNGFDHPLSFYSRKLSDTESKWAAHEQELYAIKNCLGRWRCYLLGGHFVVHTDNSACRWFLHHPYLSPKMTRWLEFFGQFDFELVHKKGTSNVVADALSRPPVCATMVGLFVSKRVSLRERQNF</sequence>
<keyword evidence="6" id="KW-0695">RNA-directed DNA polymerase</keyword>
<dbReference type="Gene3D" id="3.30.70.270">
    <property type="match status" value="1"/>
</dbReference>
<evidence type="ECO:0000313" key="9">
    <source>
        <dbReference type="EMBL" id="GMF36736.1"/>
    </source>
</evidence>
<evidence type="ECO:0000256" key="3">
    <source>
        <dbReference type="ARBA" id="ARBA00022722"/>
    </source>
</evidence>
<keyword evidence="1" id="KW-0808">Transferase</keyword>
<dbReference type="EMBL" id="BSXW01001430">
    <property type="protein sequence ID" value="GMF36736.1"/>
    <property type="molecule type" value="Genomic_DNA"/>
</dbReference>
<evidence type="ECO:0000259" key="8">
    <source>
        <dbReference type="Pfam" id="PF17917"/>
    </source>
</evidence>
<dbReference type="Proteomes" id="UP001165083">
    <property type="component" value="Unassembled WGS sequence"/>
</dbReference>
<evidence type="ECO:0000256" key="2">
    <source>
        <dbReference type="ARBA" id="ARBA00022695"/>
    </source>
</evidence>
<evidence type="ECO:0000256" key="6">
    <source>
        <dbReference type="ARBA" id="ARBA00022918"/>
    </source>
</evidence>
<gene>
    <name evidence="9" type="ORF">Plil01_001552800</name>
</gene>
<dbReference type="PANTHER" id="PTHR37984:SF5">
    <property type="entry name" value="PROTEIN NYNRIN-LIKE"/>
    <property type="match status" value="1"/>
</dbReference>
<dbReference type="InterPro" id="IPR043502">
    <property type="entry name" value="DNA/RNA_pol_sf"/>
</dbReference>
<keyword evidence="3" id="KW-0540">Nuclease</keyword>